<feature type="binding site" evidence="5">
    <location>
        <position position="195"/>
    </location>
    <ligand>
        <name>[4Fe-4S] cluster</name>
        <dbReference type="ChEBI" id="CHEBI:49883"/>
    </ligand>
</feature>
<comment type="catalytic activity">
    <reaction evidence="5">
        <text>dimethylallyl diphosphate + 2 oxidized [2Fe-2S]-[ferredoxin] + H2O = (2E)-4-hydroxy-3-methylbut-2-enyl diphosphate + 2 reduced [2Fe-2S]-[ferredoxin] + 2 H(+)</text>
        <dbReference type="Rhea" id="RHEA:24825"/>
        <dbReference type="Rhea" id="RHEA-COMP:10000"/>
        <dbReference type="Rhea" id="RHEA-COMP:10001"/>
        <dbReference type="ChEBI" id="CHEBI:15377"/>
        <dbReference type="ChEBI" id="CHEBI:15378"/>
        <dbReference type="ChEBI" id="CHEBI:33737"/>
        <dbReference type="ChEBI" id="CHEBI:33738"/>
        <dbReference type="ChEBI" id="CHEBI:57623"/>
        <dbReference type="ChEBI" id="CHEBI:128753"/>
        <dbReference type="EC" id="1.17.7.4"/>
    </reaction>
</comment>
<evidence type="ECO:0000256" key="5">
    <source>
        <dbReference type="HAMAP-Rule" id="MF_00191"/>
    </source>
</evidence>
<feature type="binding site" evidence="5">
    <location>
        <position position="167"/>
    </location>
    <ligand>
        <name>(2E)-4-hydroxy-3-methylbut-2-enyl diphosphate</name>
        <dbReference type="ChEBI" id="CHEBI:128753"/>
    </ligand>
</feature>
<keyword evidence="1 5" id="KW-0004">4Fe-4S</keyword>
<proteinExistence type="inferred from homology"/>
<evidence type="ECO:0000256" key="3">
    <source>
        <dbReference type="ARBA" id="ARBA00023004"/>
    </source>
</evidence>
<sequence length="286" mass="31776">MEVILAEHAGFCFGVKKAVDTVYEQVEHKDKKIYTYGPIIHNEEVVKDLESKGVEVVNNVDDLSNVSEDGTIVIRAHGIPRKTEEKIKQKGISYVDATCPFVKRIHRIVDEESQKGRTIVITGNAKHPEVEGIVSWANGPVYVIESLEDAQKFALPVETELTLVSQTTFNYKKFKDVVEIFNGKGYNINIVNTICNATQERQTEAEKIAAEADAMIVIGGTSSSNTRKLYEICSGKCKHTYFVQTVDDLPKDFPEGIYKVGITAGASTPKNIIEEVQTYVRTGTDI</sequence>
<dbReference type="Pfam" id="PF02401">
    <property type="entry name" value="LYTB"/>
    <property type="match status" value="1"/>
</dbReference>
<protein>
    <recommendedName>
        <fullName evidence="5">4-hydroxy-3-methylbut-2-enyl diphosphate reductase</fullName>
        <shortName evidence="5">HMBPP reductase</shortName>
        <ecNumber evidence="5">1.17.7.4</ecNumber>
    </recommendedName>
</protein>
<comment type="pathway">
    <text evidence="5">Isoprenoid biosynthesis; dimethylallyl diphosphate biosynthesis; dimethylallyl diphosphate from (2E)-4-hydroxy-3-methylbutenyl diphosphate: step 1/1.</text>
</comment>
<feature type="binding site" evidence="5">
    <location>
        <position position="267"/>
    </location>
    <ligand>
        <name>dimethylallyl diphosphate</name>
        <dbReference type="ChEBI" id="CHEBI:57623"/>
    </ligand>
</feature>
<evidence type="ECO:0000313" key="6">
    <source>
        <dbReference type="EMBL" id="PWT27723.1"/>
    </source>
</evidence>
<dbReference type="Gene3D" id="3.40.50.11270">
    <property type="match status" value="1"/>
</dbReference>
<feature type="binding site" evidence="5">
    <location>
        <position position="127"/>
    </location>
    <ligand>
        <name>(2E)-4-hydroxy-3-methylbut-2-enyl diphosphate</name>
        <dbReference type="ChEBI" id="CHEBI:128753"/>
    </ligand>
</feature>
<name>A0A317G4W2_BUTFI</name>
<feature type="binding site" evidence="5">
    <location>
        <position position="41"/>
    </location>
    <ligand>
        <name>(2E)-4-hydroxy-3-methylbut-2-enyl diphosphate</name>
        <dbReference type="ChEBI" id="CHEBI:128753"/>
    </ligand>
</feature>
<feature type="binding site" evidence="5">
    <location>
        <position position="223"/>
    </location>
    <ligand>
        <name>dimethylallyl diphosphate</name>
        <dbReference type="ChEBI" id="CHEBI:57623"/>
    </ligand>
</feature>
<feature type="binding site" evidence="5">
    <location>
        <position position="99"/>
    </location>
    <ligand>
        <name>[4Fe-4S] cluster</name>
        <dbReference type="ChEBI" id="CHEBI:49883"/>
    </ligand>
</feature>
<reference evidence="6 7" key="1">
    <citation type="submission" date="2017-09" db="EMBL/GenBank/DDBJ databases">
        <title>High-quality draft genome sequence of Butyrivibrio fibrisolvens INBov1, isolated from cow rumen.</title>
        <authorList>
            <person name="Rodriguez Hernaez J."/>
            <person name="Rivarola M."/>
            <person name="Paniego N."/>
            <person name="Cravero S."/>
            <person name="Ceron Cucchi M."/>
            <person name="Martinez M.C."/>
        </authorList>
    </citation>
    <scope>NUCLEOTIDE SEQUENCE [LARGE SCALE GENOMIC DNA]</scope>
    <source>
        <strain evidence="6 7">INBov1</strain>
    </source>
</reference>
<feature type="binding site" evidence="5">
    <location>
        <position position="12"/>
    </location>
    <ligand>
        <name>[4Fe-4S] cluster</name>
        <dbReference type="ChEBI" id="CHEBI:49883"/>
    </ligand>
</feature>
<keyword evidence="4 5" id="KW-0411">Iron-sulfur</keyword>
<feature type="binding site" evidence="5">
    <location>
        <position position="225"/>
    </location>
    <ligand>
        <name>dimethylallyl diphosphate</name>
        <dbReference type="ChEBI" id="CHEBI:57623"/>
    </ligand>
</feature>
<organism evidence="6 7">
    <name type="scientific">Butyrivibrio fibrisolvens</name>
    <dbReference type="NCBI Taxonomy" id="831"/>
    <lineage>
        <taxon>Bacteria</taxon>
        <taxon>Bacillati</taxon>
        <taxon>Bacillota</taxon>
        <taxon>Clostridia</taxon>
        <taxon>Lachnospirales</taxon>
        <taxon>Lachnospiraceae</taxon>
        <taxon>Butyrivibrio</taxon>
    </lineage>
</organism>
<dbReference type="PANTHER" id="PTHR30426">
    <property type="entry name" value="4-HYDROXY-3-METHYLBUT-2-ENYL DIPHOSPHATE REDUCTASE"/>
    <property type="match status" value="1"/>
</dbReference>
<feature type="binding site" evidence="5">
    <location>
        <position position="225"/>
    </location>
    <ligand>
        <name>(2E)-4-hydroxy-3-methylbut-2-enyl diphosphate</name>
        <dbReference type="ChEBI" id="CHEBI:128753"/>
    </ligand>
</feature>
<dbReference type="UniPathway" id="UPA00059">
    <property type="reaction ID" value="UER00105"/>
</dbReference>
<dbReference type="GO" id="GO:0051745">
    <property type="term" value="F:4-hydroxy-3-methylbut-2-enyl diphosphate reductase activity"/>
    <property type="evidence" value="ECO:0007669"/>
    <property type="project" value="UniProtKB-UniRule"/>
</dbReference>
<feature type="binding site" evidence="5">
    <location>
        <position position="224"/>
    </location>
    <ligand>
        <name>isopentenyl diphosphate</name>
        <dbReference type="ChEBI" id="CHEBI:128769"/>
    </ligand>
</feature>
<dbReference type="NCBIfam" id="TIGR00216">
    <property type="entry name" value="ispH_lytB"/>
    <property type="match status" value="1"/>
</dbReference>
<comment type="caution">
    <text evidence="6">The sequence shown here is derived from an EMBL/GenBank/DDBJ whole genome shotgun (WGS) entry which is preliminary data.</text>
</comment>
<dbReference type="GO" id="GO:0046872">
    <property type="term" value="F:metal ion binding"/>
    <property type="evidence" value="ECO:0007669"/>
    <property type="project" value="UniProtKB-KW"/>
</dbReference>
<feature type="binding site" evidence="5">
    <location>
        <position position="223"/>
    </location>
    <ligand>
        <name>(2E)-4-hydroxy-3-methylbut-2-enyl diphosphate</name>
        <dbReference type="ChEBI" id="CHEBI:128753"/>
    </ligand>
</feature>
<dbReference type="GO" id="GO:0051539">
    <property type="term" value="F:4 iron, 4 sulfur cluster binding"/>
    <property type="evidence" value="ECO:0007669"/>
    <property type="project" value="UniProtKB-UniRule"/>
</dbReference>
<feature type="binding site" evidence="5">
    <location>
        <position position="267"/>
    </location>
    <ligand>
        <name>(2E)-4-hydroxy-3-methylbut-2-enyl diphosphate</name>
        <dbReference type="ChEBI" id="CHEBI:128753"/>
    </ligand>
</feature>
<dbReference type="NCBIfam" id="NF002187">
    <property type="entry name" value="PRK01045.1-1"/>
    <property type="match status" value="1"/>
</dbReference>
<keyword evidence="3 5" id="KW-0408">Iron</keyword>
<dbReference type="HAMAP" id="MF_00191">
    <property type="entry name" value="IspH"/>
    <property type="match status" value="1"/>
</dbReference>
<feature type="binding site" evidence="5">
    <location>
        <position position="77"/>
    </location>
    <ligand>
        <name>isopentenyl diphosphate</name>
        <dbReference type="ChEBI" id="CHEBI:128769"/>
    </ligand>
</feature>
<comment type="pathway">
    <text evidence="5">Isoprenoid biosynthesis; isopentenyl diphosphate biosynthesis via DXP pathway; isopentenyl diphosphate from 1-deoxy-D-xylulose 5-phosphate: step 6/6.</text>
</comment>
<dbReference type="GO" id="GO:0016114">
    <property type="term" value="P:terpenoid biosynthetic process"/>
    <property type="evidence" value="ECO:0007669"/>
    <property type="project" value="UniProtKB-UniRule"/>
</dbReference>
<evidence type="ECO:0000313" key="7">
    <source>
        <dbReference type="Proteomes" id="UP000245488"/>
    </source>
</evidence>
<comment type="cofactor">
    <cofactor evidence="5">
        <name>[4Fe-4S] cluster</name>
        <dbReference type="ChEBI" id="CHEBI:49883"/>
    </cofactor>
    <text evidence="5">Binds 1 [4Fe-4S] cluster per subunit.</text>
</comment>
<gene>
    <name evidence="5 6" type="primary">ispH</name>
    <name evidence="6" type="ORF">CPT75_11755</name>
</gene>
<feature type="binding site" evidence="5">
    <location>
        <position position="77"/>
    </location>
    <ligand>
        <name>(2E)-4-hydroxy-3-methylbut-2-enyl diphosphate</name>
        <dbReference type="ChEBI" id="CHEBI:128753"/>
    </ligand>
</feature>
<comment type="function">
    <text evidence="5">Catalyzes the conversion of 1-hydroxy-2-methyl-2-(E)-butenyl 4-diphosphate (HMBPP) into a mixture of isopentenyl diphosphate (IPP) and dimethylallyl diphosphate (DMAPP). Acts in the terminal step of the DOXP/MEP pathway for isoprenoid precursor biosynthesis.</text>
</comment>
<dbReference type="UniPathway" id="UPA00056">
    <property type="reaction ID" value="UER00097"/>
</dbReference>
<dbReference type="EMBL" id="NXNG01000001">
    <property type="protein sequence ID" value="PWT27723.1"/>
    <property type="molecule type" value="Genomic_DNA"/>
</dbReference>
<dbReference type="Proteomes" id="UP000245488">
    <property type="component" value="Chromosome"/>
</dbReference>
<feature type="binding site" evidence="5">
    <location>
        <position position="41"/>
    </location>
    <ligand>
        <name>dimethylallyl diphosphate</name>
        <dbReference type="ChEBI" id="CHEBI:57623"/>
    </ligand>
</feature>
<comment type="similarity">
    <text evidence="5">Belongs to the IspH family.</text>
</comment>
<evidence type="ECO:0000256" key="2">
    <source>
        <dbReference type="ARBA" id="ARBA00022723"/>
    </source>
</evidence>
<feature type="binding site" evidence="5">
    <location>
        <position position="224"/>
    </location>
    <ligand>
        <name>dimethylallyl diphosphate</name>
        <dbReference type="ChEBI" id="CHEBI:57623"/>
    </ligand>
</feature>
<feature type="binding site" evidence="5">
    <location>
        <position position="127"/>
    </location>
    <ligand>
        <name>isopentenyl diphosphate</name>
        <dbReference type="ChEBI" id="CHEBI:128769"/>
    </ligand>
</feature>
<keyword evidence="5" id="KW-0414">Isoprene biosynthesis</keyword>
<feature type="active site" description="Proton donor" evidence="5">
    <location>
        <position position="129"/>
    </location>
</feature>
<evidence type="ECO:0000256" key="1">
    <source>
        <dbReference type="ARBA" id="ARBA00022485"/>
    </source>
</evidence>
<dbReference type="GO" id="GO:0019288">
    <property type="term" value="P:isopentenyl diphosphate biosynthetic process, methylerythritol 4-phosphate pathway"/>
    <property type="evidence" value="ECO:0007669"/>
    <property type="project" value="UniProtKB-UniRule"/>
</dbReference>
<evidence type="ECO:0000256" key="4">
    <source>
        <dbReference type="ARBA" id="ARBA00023014"/>
    </source>
</evidence>
<keyword evidence="7" id="KW-1185">Reference proteome</keyword>
<accession>A0A317G4W2</accession>
<comment type="catalytic activity">
    <reaction evidence="5">
        <text>isopentenyl diphosphate + 2 oxidized [2Fe-2S]-[ferredoxin] + H2O = (2E)-4-hydroxy-3-methylbut-2-enyl diphosphate + 2 reduced [2Fe-2S]-[ferredoxin] + 2 H(+)</text>
        <dbReference type="Rhea" id="RHEA:24488"/>
        <dbReference type="Rhea" id="RHEA-COMP:10000"/>
        <dbReference type="Rhea" id="RHEA-COMP:10001"/>
        <dbReference type="ChEBI" id="CHEBI:15377"/>
        <dbReference type="ChEBI" id="CHEBI:15378"/>
        <dbReference type="ChEBI" id="CHEBI:33737"/>
        <dbReference type="ChEBI" id="CHEBI:33738"/>
        <dbReference type="ChEBI" id="CHEBI:128753"/>
        <dbReference type="ChEBI" id="CHEBI:128769"/>
        <dbReference type="EC" id="1.17.7.4"/>
    </reaction>
</comment>
<dbReference type="InterPro" id="IPR003451">
    <property type="entry name" value="LytB/IspH"/>
</dbReference>
<dbReference type="EC" id="1.17.7.4" evidence="5"/>
<dbReference type="RefSeq" id="WP_110073100.1">
    <property type="nucleotide sequence ID" value="NZ_CM009896.1"/>
</dbReference>
<feature type="binding site" evidence="5">
    <location>
        <position position="267"/>
    </location>
    <ligand>
        <name>isopentenyl diphosphate</name>
        <dbReference type="ChEBI" id="CHEBI:128769"/>
    </ligand>
</feature>
<dbReference type="Gene3D" id="3.40.1010.20">
    <property type="entry name" value="4-hydroxy-3-methylbut-2-enyl diphosphate reductase, catalytic domain"/>
    <property type="match status" value="2"/>
</dbReference>
<keyword evidence="2 5" id="KW-0479">Metal-binding</keyword>
<dbReference type="GO" id="GO:0050992">
    <property type="term" value="P:dimethylallyl diphosphate biosynthetic process"/>
    <property type="evidence" value="ECO:0007669"/>
    <property type="project" value="UniProtKB-UniRule"/>
</dbReference>
<keyword evidence="5" id="KW-0560">Oxidoreductase</keyword>
<feature type="binding site" evidence="5">
    <location>
        <position position="223"/>
    </location>
    <ligand>
        <name>isopentenyl diphosphate</name>
        <dbReference type="ChEBI" id="CHEBI:128769"/>
    </ligand>
</feature>
<feature type="binding site" evidence="5">
    <location>
        <position position="127"/>
    </location>
    <ligand>
        <name>dimethylallyl diphosphate</name>
        <dbReference type="ChEBI" id="CHEBI:57623"/>
    </ligand>
</feature>
<feature type="binding site" evidence="5">
    <location>
        <position position="224"/>
    </location>
    <ligand>
        <name>(2E)-4-hydroxy-3-methylbut-2-enyl diphosphate</name>
        <dbReference type="ChEBI" id="CHEBI:128753"/>
    </ligand>
</feature>
<dbReference type="CDD" id="cd13944">
    <property type="entry name" value="lytB_ispH"/>
    <property type="match status" value="1"/>
</dbReference>
<feature type="binding site" evidence="5">
    <location>
        <position position="225"/>
    </location>
    <ligand>
        <name>isopentenyl diphosphate</name>
        <dbReference type="ChEBI" id="CHEBI:128769"/>
    </ligand>
</feature>
<feature type="binding site" evidence="5">
    <location>
        <position position="41"/>
    </location>
    <ligand>
        <name>isopentenyl diphosphate</name>
        <dbReference type="ChEBI" id="CHEBI:128769"/>
    </ligand>
</feature>
<dbReference type="AlphaFoldDB" id="A0A317G4W2"/>
<dbReference type="PANTHER" id="PTHR30426:SF0">
    <property type="entry name" value="4-HYDROXY-3-METHYLBUT-2-ENYL DIPHOSPHATE REDUCTASE"/>
    <property type="match status" value="1"/>
</dbReference>
<feature type="binding site" evidence="5">
    <location>
        <position position="77"/>
    </location>
    <ligand>
        <name>dimethylallyl diphosphate</name>
        <dbReference type="ChEBI" id="CHEBI:57623"/>
    </ligand>
</feature>